<gene>
    <name evidence="1" type="ORF">TWF481_002965</name>
</gene>
<proteinExistence type="predicted"/>
<keyword evidence="2" id="KW-1185">Reference proteome</keyword>
<accession>A0AAV9VRS4</accession>
<name>A0AAV9VRS4_9PEZI</name>
<dbReference type="Proteomes" id="UP001370758">
    <property type="component" value="Unassembled WGS sequence"/>
</dbReference>
<evidence type="ECO:0000313" key="1">
    <source>
        <dbReference type="EMBL" id="KAK6495920.1"/>
    </source>
</evidence>
<protein>
    <submittedName>
        <fullName evidence="1">Uncharacterized protein</fullName>
    </submittedName>
</protein>
<dbReference type="EMBL" id="JAVHJL010000012">
    <property type="protein sequence ID" value="KAK6495920.1"/>
    <property type="molecule type" value="Genomic_DNA"/>
</dbReference>
<sequence length="102" mass="11701">MSRLGLTHERNITDAATRAYSLQTYKNPERSTLRLFPREVRYKCGESRRTLTQQYHSAAAMVLYRITKQKDTNSTIQEELLKATASDKHQAVIKSLVPGHHS</sequence>
<comment type="caution">
    <text evidence="1">The sequence shown here is derived from an EMBL/GenBank/DDBJ whole genome shotgun (WGS) entry which is preliminary data.</text>
</comment>
<organism evidence="1 2">
    <name type="scientific">Arthrobotrys musiformis</name>
    <dbReference type="NCBI Taxonomy" id="47236"/>
    <lineage>
        <taxon>Eukaryota</taxon>
        <taxon>Fungi</taxon>
        <taxon>Dikarya</taxon>
        <taxon>Ascomycota</taxon>
        <taxon>Pezizomycotina</taxon>
        <taxon>Orbiliomycetes</taxon>
        <taxon>Orbiliales</taxon>
        <taxon>Orbiliaceae</taxon>
        <taxon>Arthrobotrys</taxon>
    </lineage>
</organism>
<dbReference type="AlphaFoldDB" id="A0AAV9VRS4"/>
<evidence type="ECO:0000313" key="2">
    <source>
        <dbReference type="Proteomes" id="UP001370758"/>
    </source>
</evidence>
<reference evidence="1 2" key="1">
    <citation type="submission" date="2023-08" db="EMBL/GenBank/DDBJ databases">
        <authorList>
            <person name="Palmer J.M."/>
        </authorList>
    </citation>
    <scope>NUCLEOTIDE SEQUENCE [LARGE SCALE GENOMIC DNA]</scope>
    <source>
        <strain evidence="1 2">TWF481</strain>
    </source>
</reference>